<keyword evidence="2" id="KW-0812">Transmembrane</keyword>
<feature type="transmembrane region" description="Helical" evidence="2">
    <location>
        <begin position="127"/>
        <end position="154"/>
    </location>
</feature>
<protein>
    <submittedName>
        <fullName evidence="3">Uncharacterized protein</fullName>
    </submittedName>
</protein>
<reference evidence="3" key="1">
    <citation type="journal article" date="2020" name="Stud. Mycol.">
        <title>101 Dothideomycetes genomes: a test case for predicting lifestyles and emergence of pathogens.</title>
        <authorList>
            <person name="Haridas S."/>
            <person name="Albert R."/>
            <person name="Binder M."/>
            <person name="Bloem J."/>
            <person name="Labutti K."/>
            <person name="Salamov A."/>
            <person name="Andreopoulos B."/>
            <person name="Baker S."/>
            <person name="Barry K."/>
            <person name="Bills G."/>
            <person name="Bluhm B."/>
            <person name="Cannon C."/>
            <person name="Castanera R."/>
            <person name="Culley D."/>
            <person name="Daum C."/>
            <person name="Ezra D."/>
            <person name="Gonzalez J."/>
            <person name="Henrissat B."/>
            <person name="Kuo A."/>
            <person name="Liang C."/>
            <person name="Lipzen A."/>
            <person name="Lutzoni F."/>
            <person name="Magnuson J."/>
            <person name="Mondo S."/>
            <person name="Nolan M."/>
            <person name="Ohm R."/>
            <person name="Pangilinan J."/>
            <person name="Park H.-J."/>
            <person name="Ramirez L."/>
            <person name="Alfaro M."/>
            <person name="Sun H."/>
            <person name="Tritt A."/>
            <person name="Yoshinaga Y."/>
            <person name="Zwiers L.-H."/>
            <person name="Turgeon B."/>
            <person name="Goodwin S."/>
            <person name="Spatafora J."/>
            <person name="Crous P."/>
            <person name="Grigoriev I."/>
        </authorList>
    </citation>
    <scope>NUCLEOTIDE SEQUENCE</scope>
    <source>
        <strain evidence="3">CBS 627.86</strain>
    </source>
</reference>
<proteinExistence type="predicted"/>
<keyword evidence="4" id="KW-1185">Reference proteome</keyword>
<gene>
    <name evidence="3" type="ORF">BDV96DRAFT_152769</name>
</gene>
<keyword evidence="2" id="KW-1133">Transmembrane helix</keyword>
<name>A0A6A5Z2M1_9PLEO</name>
<evidence type="ECO:0000313" key="4">
    <source>
        <dbReference type="Proteomes" id="UP000799770"/>
    </source>
</evidence>
<dbReference type="EMBL" id="ML977330">
    <property type="protein sequence ID" value="KAF2112571.1"/>
    <property type="molecule type" value="Genomic_DNA"/>
</dbReference>
<dbReference type="Proteomes" id="UP000799770">
    <property type="component" value="Unassembled WGS sequence"/>
</dbReference>
<sequence>MQDTRTHDVTATAHLDVSRTMHTDTTHAIAHQDAFPSYGTLHQPPKYPDHADNPDHNDHRYHDSSNPPQDPHLPRNTPRSPPPHAVIDMPFVPSLEQAPFLYEQLRRDARKRHAPTNRSGFSVCPRILVWALCLTILGVALIWIAWIVMVVSFATCFGDPMKVPALCRHLP</sequence>
<keyword evidence="2" id="KW-0472">Membrane</keyword>
<evidence type="ECO:0000256" key="1">
    <source>
        <dbReference type="SAM" id="MobiDB-lite"/>
    </source>
</evidence>
<evidence type="ECO:0000256" key="2">
    <source>
        <dbReference type="SAM" id="Phobius"/>
    </source>
</evidence>
<dbReference type="AlphaFoldDB" id="A0A6A5Z2M1"/>
<evidence type="ECO:0000313" key="3">
    <source>
        <dbReference type="EMBL" id="KAF2112571.1"/>
    </source>
</evidence>
<organism evidence="3 4">
    <name type="scientific">Lophiotrema nucula</name>
    <dbReference type="NCBI Taxonomy" id="690887"/>
    <lineage>
        <taxon>Eukaryota</taxon>
        <taxon>Fungi</taxon>
        <taxon>Dikarya</taxon>
        <taxon>Ascomycota</taxon>
        <taxon>Pezizomycotina</taxon>
        <taxon>Dothideomycetes</taxon>
        <taxon>Pleosporomycetidae</taxon>
        <taxon>Pleosporales</taxon>
        <taxon>Lophiotremataceae</taxon>
        <taxon>Lophiotrema</taxon>
    </lineage>
</organism>
<accession>A0A6A5Z2M1</accession>
<feature type="region of interest" description="Disordered" evidence="1">
    <location>
        <begin position="36"/>
        <end position="86"/>
    </location>
</feature>
<feature type="compositionally biased region" description="Basic and acidic residues" evidence="1">
    <location>
        <begin position="47"/>
        <end position="63"/>
    </location>
</feature>